<dbReference type="GO" id="GO:0000329">
    <property type="term" value="C:fungal-type vacuole membrane"/>
    <property type="evidence" value="ECO:0007669"/>
    <property type="project" value="InterPro"/>
</dbReference>
<keyword evidence="3" id="KW-1185">Reference proteome</keyword>
<dbReference type="InterPro" id="IPR046368">
    <property type="entry name" value="Tag1"/>
</dbReference>
<dbReference type="InterPro" id="IPR059066">
    <property type="entry name" value="Ig_Tag1-like_5th"/>
</dbReference>
<sequence length="577" mass="63825">MVRKQIEFPVPADPRSDILDYMVRDTIDGVDLAISASLPYEYPVSMHIPALKWEIFCPDCDTSMVKVSSVTTSSIFLQPYRYFIVSVVAEIPRFPRNIVASCPDGRSPLDVLVQETLAAKKMKVYVRASKFQNEDLPGWVVYAMSKVFVPVAFAAPQLSVEVPLTEFKIRNTIITIPSVDGYQPFLDSNVTFLVGIPKESHCVVELLGLRGRFEVEHQGETLGGVYIESMQPVKSSMDRDLTISVFEKDGRCFTGNDVAIANILQRFLDGKSSRVSIISTGDVKLSLALLESTIRGISGTAMATLLGWNTTFPALRPEPMIQNITFLQSSPNMIQVRVLVETNNQLDISLKMDELDIFFGSKKALFGHATVHRIQMEARKRFVFTVDVTLDPLSYLDEGFRQLSLFASSYISGIDQTIKLEGHSGSVPTSLNISNILSHLSVELSVPEIKYPLNMGSRNPFIISSIMHVMTMEVEVVVYNPMSNMDVIITVDSAEAIYEGNIVGCIDHAETVTAPPGISTTRKISVSPRNGLVRDALLKLVNRKVQVDCLCRITASIGGFSLDLIFTGSGIETEIRM</sequence>
<dbReference type="EMBL" id="KV454444">
    <property type="protein sequence ID" value="ODQ77017.1"/>
    <property type="molecule type" value="Genomic_DNA"/>
</dbReference>
<dbReference type="RefSeq" id="XP_018982345.1">
    <property type="nucleotide sequence ID" value="XM_019126757.1"/>
</dbReference>
<evidence type="ECO:0000313" key="3">
    <source>
        <dbReference type="Proteomes" id="UP000094336"/>
    </source>
</evidence>
<reference evidence="3" key="1">
    <citation type="submission" date="2016-05" db="EMBL/GenBank/DDBJ databases">
        <title>Comparative genomics of biotechnologically important yeasts.</title>
        <authorList>
            <consortium name="DOE Joint Genome Institute"/>
            <person name="Riley R."/>
            <person name="Haridas S."/>
            <person name="Wolfe K.H."/>
            <person name="Lopes M.R."/>
            <person name="Hittinger C.T."/>
            <person name="Goker M."/>
            <person name="Salamov A."/>
            <person name="Wisecaver J."/>
            <person name="Long T.M."/>
            <person name="Aerts A.L."/>
            <person name="Barry K."/>
            <person name="Choi C."/>
            <person name="Clum A."/>
            <person name="Coughlan A.Y."/>
            <person name="Deshpande S."/>
            <person name="Douglass A.P."/>
            <person name="Hanson S.J."/>
            <person name="Klenk H.-P."/>
            <person name="Labutti K."/>
            <person name="Lapidus A."/>
            <person name="Lindquist E."/>
            <person name="Lipzen A."/>
            <person name="Meier-Kolthoff J.P."/>
            <person name="Ohm R.A."/>
            <person name="Otillar R.P."/>
            <person name="Pangilinan J."/>
            <person name="Peng Y."/>
            <person name="Rokas A."/>
            <person name="Rosa C.A."/>
            <person name="Scheuner C."/>
            <person name="Sibirny A.A."/>
            <person name="Slot J.C."/>
            <person name="Stielow J.B."/>
            <person name="Sun H."/>
            <person name="Kurtzman C.P."/>
            <person name="Blackwell M."/>
            <person name="Grigoriev I.V."/>
            <person name="Jeffries T.W."/>
        </authorList>
    </citation>
    <scope>NUCLEOTIDE SEQUENCE [LARGE SCALE GENOMIC DNA]</scope>
    <source>
        <strain evidence="3">NRRL Y-12698</strain>
    </source>
</reference>
<name>A0A1E3QJ60_9ASCO</name>
<dbReference type="OrthoDB" id="5596576at2759"/>
<proteinExistence type="predicted"/>
<protein>
    <recommendedName>
        <fullName evidence="1">Tag1-like fifth Ig-like domain-containing protein</fullName>
    </recommendedName>
</protein>
<feature type="domain" description="Tag1-like fifth Ig-like" evidence="1">
    <location>
        <begin position="457"/>
        <end position="563"/>
    </location>
</feature>
<evidence type="ECO:0000313" key="2">
    <source>
        <dbReference type="EMBL" id="ODQ77017.1"/>
    </source>
</evidence>
<dbReference type="Pfam" id="PF26153">
    <property type="entry name" value="LEA-2L_5"/>
    <property type="match status" value="1"/>
</dbReference>
<dbReference type="PANTHER" id="PTHR35895:SF3">
    <property type="entry name" value="PRE-RRNA PROCESSING PROTEIN"/>
    <property type="match status" value="1"/>
</dbReference>
<dbReference type="PANTHER" id="PTHR35895">
    <property type="entry name" value="CHROMOSOME 16, WHOLE GENOME SHOTGUN SEQUENCE"/>
    <property type="match status" value="1"/>
</dbReference>
<gene>
    <name evidence="2" type="ORF">BABINDRAFT_10549</name>
</gene>
<dbReference type="GeneID" id="30144611"/>
<evidence type="ECO:0000259" key="1">
    <source>
        <dbReference type="Pfam" id="PF26153"/>
    </source>
</evidence>
<accession>A0A1E3QJ60</accession>
<dbReference type="Proteomes" id="UP000094336">
    <property type="component" value="Unassembled WGS sequence"/>
</dbReference>
<dbReference type="AlphaFoldDB" id="A0A1E3QJ60"/>
<organism evidence="2 3">
    <name type="scientific">Babjeviella inositovora NRRL Y-12698</name>
    <dbReference type="NCBI Taxonomy" id="984486"/>
    <lineage>
        <taxon>Eukaryota</taxon>
        <taxon>Fungi</taxon>
        <taxon>Dikarya</taxon>
        <taxon>Ascomycota</taxon>
        <taxon>Saccharomycotina</taxon>
        <taxon>Pichiomycetes</taxon>
        <taxon>Serinales incertae sedis</taxon>
        <taxon>Babjeviella</taxon>
    </lineage>
</organism>